<evidence type="ECO:0000256" key="1">
    <source>
        <dbReference type="SAM" id="Phobius"/>
    </source>
</evidence>
<evidence type="ECO:0008006" key="4">
    <source>
        <dbReference type="Google" id="ProtNLM"/>
    </source>
</evidence>
<feature type="transmembrane region" description="Helical" evidence="1">
    <location>
        <begin position="280"/>
        <end position="300"/>
    </location>
</feature>
<proteinExistence type="predicted"/>
<evidence type="ECO:0000313" key="3">
    <source>
        <dbReference type="Proteomes" id="UP001175271"/>
    </source>
</evidence>
<organism evidence="2 3">
    <name type="scientific">Steinernema hermaphroditum</name>
    <dbReference type="NCBI Taxonomy" id="289476"/>
    <lineage>
        <taxon>Eukaryota</taxon>
        <taxon>Metazoa</taxon>
        <taxon>Ecdysozoa</taxon>
        <taxon>Nematoda</taxon>
        <taxon>Chromadorea</taxon>
        <taxon>Rhabditida</taxon>
        <taxon>Tylenchina</taxon>
        <taxon>Panagrolaimomorpha</taxon>
        <taxon>Strongyloidoidea</taxon>
        <taxon>Steinernematidae</taxon>
        <taxon>Steinernema</taxon>
    </lineage>
</organism>
<feature type="transmembrane region" description="Helical" evidence="1">
    <location>
        <begin position="140"/>
        <end position="160"/>
    </location>
</feature>
<dbReference type="EMBL" id="JAUCMV010000003">
    <property type="protein sequence ID" value="KAK0412212.1"/>
    <property type="molecule type" value="Genomic_DNA"/>
</dbReference>
<feature type="transmembrane region" description="Helical" evidence="1">
    <location>
        <begin position="52"/>
        <end position="75"/>
    </location>
</feature>
<accession>A0AA39HWL3</accession>
<evidence type="ECO:0000313" key="2">
    <source>
        <dbReference type="EMBL" id="KAK0412212.1"/>
    </source>
</evidence>
<keyword evidence="3" id="KW-1185">Reference proteome</keyword>
<name>A0AA39HWL3_9BILA</name>
<dbReference type="Proteomes" id="UP001175271">
    <property type="component" value="Unassembled WGS sequence"/>
</dbReference>
<keyword evidence="1" id="KW-0812">Transmembrane</keyword>
<reference evidence="2" key="1">
    <citation type="submission" date="2023-06" db="EMBL/GenBank/DDBJ databases">
        <title>Genomic analysis of the entomopathogenic nematode Steinernema hermaphroditum.</title>
        <authorList>
            <person name="Schwarz E.M."/>
            <person name="Heppert J.K."/>
            <person name="Baniya A."/>
            <person name="Schwartz H.T."/>
            <person name="Tan C.-H."/>
            <person name="Antoshechkin I."/>
            <person name="Sternberg P.W."/>
            <person name="Goodrich-Blair H."/>
            <person name="Dillman A.R."/>
        </authorList>
    </citation>
    <scope>NUCLEOTIDE SEQUENCE</scope>
    <source>
        <strain evidence="2">PS9179</strain>
        <tissue evidence="2">Whole animal</tissue>
    </source>
</reference>
<sequence length="334" mass="37425">MLSSYVDFGTMNLLSVNQIFSYGIPFPLTVANLIVIYLTWRKVRPSLSRTFAFNITIPSFGYDLYLIMVDILGFLKLDSHFGFRTGASTNVIFLDYLTDFALYYATYAYRTLAILKVGLTYMSFTRPSIYQKVNNTREMVILFSSCHILAFVFSTTATTAPNRAAYKYLSGDAFDAQSVPISAFEVVTGSADFFTFVILVAFYIASIKAIFTFKHRNAKLGVSSTAKQRRVQAQLYATLIFITPPSIFLIPNSICINVMLAVVTRPVLIFDQICEVKIELFATLLSMRLLLASGMLLVAFGDYRRALVGLVCKTNPVFTISNKTTVIQPTRDGR</sequence>
<gene>
    <name evidence="2" type="ORF">QR680_006092</name>
</gene>
<comment type="caution">
    <text evidence="2">The sequence shown here is derived from an EMBL/GenBank/DDBJ whole genome shotgun (WGS) entry which is preliminary data.</text>
</comment>
<feature type="transmembrane region" description="Helical" evidence="1">
    <location>
        <begin position="193"/>
        <end position="213"/>
    </location>
</feature>
<keyword evidence="1" id="KW-0472">Membrane</keyword>
<feature type="transmembrane region" description="Helical" evidence="1">
    <location>
        <begin position="100"/>
        <end position="119"/>
    </location>
</feature>
<keyword evidence="1" id="KW-1133">Transmembrane helix</keyword>
<feature type="transmembrane region" description="Helical" evidence="1">
    <location>
        <begin position="234"/>
        <end position="260"/>
    </location>
</feature>
<protein>
    <recommendedName>
        <fullName evidence="4">G protein-coupled receptor</fullName>
    </recommendedName>
</protein>
<feature type="transmembrane region" description="Helical" evidence="1">
    <location>
        <begin position="20"/>
        <end position="40"/>
    </location>
</feature>
<dbReference type="AlphaFoldDB" id="A0AA39HWL3"/>